<keyword evidence="2" id="KW-0808">Transferase</keyword>
<dbReference type="Proteomes" id="UP001152797">
    <property type="component" value="Unassembled WGS sequence"/>
</dbReference>
<dbReference type="SUPFAM" id="SSF53335">
    <property type="entry name" value="S-adenosyl-L-methionine-dependent methyltransferases"/>
    <property type="match status" value="1"/>
</dbReference>
<evidence type="ECO:0008006" key="6">
    <source>
        <dbReference type="Google" id="ProtNLM"/>
    </source>
</evidence>
<gene>
    <name evidence="3" type="ORF">C1SCF055_LOCUS6415</name>
</gene>
<comment type="caution">
    <text evidence="3">The sequence shown here is derived from an EMBL/GenBank/DDBJ whole genome shotgun (WGS) entry which is preliminary data.</text>
</comment>
<proteinExistence type="predicted"/>
<dbReference type="EMBL" id="CAMXCT020000405">
    <property type="protein sequence ID" value="CAL1131732.1"/>
    <property type="molecule type" value="Genomic_DNA"/>
</dbReference>
<name>A0A9P1BS73_9DINO</name>
<evidence type="ECO:0000256" key="2">
    <source>
        <dbReference type="ARBA" id="ARBA00022679"/>
    </source>
</evidence>
<dbReference type="Gene3D" id="3.40.50.150">
    <property type="entry name" value="Vaccinia Virus protein VP39"/>
    <property type="match status" value="1"/>
</dbReference>
<keyword evidence="5" id="KW-1185">Reference proteome</keyword>
<evidence type="ECO:0000256" key="1">
    <source>
        <dbReference type="ARBA" id="ARBA00022603"/>
    </source>
</evidence>
<dbReference type="EMBL" id="CAMXCT030000405">
    <property type="protein sequence ID" value="CAL4765669.1"/>
    <property type="molecule type" value="Genomic_DNA"/>
</dbReference>
<reference evidence="3" key="1">
    <citation type="submission" date="2022-10" db="EMBL/GenBank/DDBJ databases">
        <authorList>
            <person name="Chen Y."/>
            <person name="Dougan E. K."/>
            <person name="Chan C."/>
            <person name="Rhodes N."/>
            <person name="Thang M."/>
        </authorList>
    </citation>
    <scope>NUCLEOTIDE SEQUENCE</scope>
</reference>
<dbReference type="InterPro" id="IPR001525">
    <property type="entry name" value="C5_MeTfrase"/>
</dbReference>
<dbReference type="EMBL" id="CAMXCT010000405">
    <property type="protein sequence ID" value="CAI3978357.1"/>
    <property type="molecule type" value="Genomic_DNA"/>
</dbReference>
<reference evidence="4" key="2">
    <citation type="submission" date="2024-04" db="EMBL/GenBank/DDBJ databases">
        <authorList>
            <person name="Chen Y."/>
            <person name="Shah S."/>
            <person name="Dougan E. K."/>
            <person name="Thang M."/>
            <person name="Chan C."/>
        </authorList>
    </citation>
    <scope>NUCLEOTIDE SEQUENCE [LARGE SCALE GENOMIC DNA]</scope>
</reference>
<keyword evidence="1" id="KW-0489">Methyltransferase</keyword>
<dbReference type="Pfam" id="PF00145">
    <property type="entry name" value="DNA_methylase"/>
    <property type="match status" value="1"/>
</dbReference>
<protein>
    <recommendedName>
        <fullName evidence="6">DNA (cytosine-5-)-methyltransferase</fullName>
    </recommendedName>
</protein>
<dbReference type="GO" id="GO:0032259">
    <property type="term" value="P:methylation"/>
    <property type="evidence" value="ECO:0007669"/>
    <property type="project" value="UniProtKB-KW"/>
</dbReference>
<sequence length="2472" mass="275850">MSSSYPMAIGTTASGSQIDIVCSIKVFDIEHSAHLMIGRDGTSFLLEGLLSDEFHSFTVWGGVLKQQYPIPVIVSTRDTIIMGHRRPSWDSLLSVVDLCSGFGGLAQGAVASGFTVQVAVDQNQRMLDLYSKVGEAHLICGDVGDRNVVSEIWRHSSGAATVTSGFSCQPFSTLGDCKSHEDDRKSGFSHARLASKGLHGCLTRSAQFPDGSSVIRHLHPNEVMCLNTFDPVIDFGTDVRLTLSAVGQIACPLQALWVFGAILERLDVMRNFPSFDSNTQIQAYRSWLLMRCRQVWPTDACLIQDQKLCDMMMFWKELQHLSLLELVFPLRWEGKIDGTVSIASILDYLIRTHMGVKPTVVEIDGKSEEEEIPVFDFPAIVDDPNTVGCMCADSCTVVFKGSADPPIRFQLKCGSTVEQFLQAQFGLTEHVDIDYISLNGKCINRDHVLEVGQLIVIHVSENVPPRATHEIAFSPTAIWSQPAIETPIASVPQKVSKFDVGECVTPTMVLPDDQTWLDASALQGLTGDQFLKLQVPCVLNAQQLWSLRHQFLRTSDRIAILESQMQFWADDEIRFHLNATVQACQDARVKAGGTFPEICMIDPLVFSAWVQNKGFDVALWARDHPEISTKGVPIVTVVLLDGHWVPLFMSPVKGVLNVHTWDGMNASHDGLEGVITALSDALGFQEAMILREHRLFFTTELCGALAIAFIRHVLIGTQLPSDCTDATVIHARLKEAYTKELVRCQIARRPWIWGAGDKTAGTRVAANDLQLAVNITRDQRIDLINEKGFAMGDDEVRFHLLNLVDNQPNASLPIHERKFVSMEPLVFSCWDSIGHIIASQWCLKNPQIFAHGQNVVTAVAVDDHWLPLWMVPDGQTLQVHTFQSDVDFTPVEAIISTLAEKLGFSAHVIHRIPQGLPEHMMCGAQALTFIAHVIVHMPLPEDLQELRKTKLLLTNDDKIGDSAHCHTLGDFANDDQVAGFTHVSIHASVHGCTFTMLGKGLPKLMPLPSAGVLVLKVIEGTFHCAGKPIPQLNMKQIGPVSSGFILTSLHDAEPYLRAGTIVSREPLALLILQKAGTDVQTVLPHTPVTVPCRCTVNSEPVLADVLVVQLGTGIVEKASGNAMVTVETPEVATLKIMVYKDELQGDWDDFCAAPIRCLVSLLPKLKRCFTTNCQCQAWHNTENLPLRDPILDVWRRQFLRTGFKPCPASKAEIFSVCLRIPMCILEALLAASGTSGAYCEPRTADGKEILGDYTVVWTQKHTPQEMQHLMQTNPAVTGLARLGERRGLRVHVNQAKALHQQVRPDTVFLPNGPKNLYTVGPFPYGADRQAVAKTLQQAGWESRPLQPTAPCPGRGTMWSVQATDDPEHPIVVTTCGEIVITRQKPEQQLPARSPTTVGSAATLALCGADKASKPDQDPWATNDPWKQYHPAGNAIATGPNEGLQQIEERIQSAVLSKLQPPMEDDLPDRVHALEGQVHQLLAKQQGLESQFHDFSGQHSQQINALQNQVTAQAQQLHGHLESQNQNMQSLFEQQMQQISDWNCEMGALPVFDVLEAAGFKDLQDLAHDMWGQPAYMRHVQAQSEHTEHARQIWGSILRATGFSPSFVEWWPHNSHVVHGTVSTIPLVPPEFAVVLNIYESMVMAFRAFEKELHQASRAYARQRRDMDPNVIFHDLKTFQNRGINVLLKPQQAQVEQVHPQTLEIVLDKPVAFDLSKPVFCSGAQLDIIHAEADALWVSQVDSIEVGSTVSQLQCKGTDEELFKMFLETWKVMWDRHREVSPGRWDVILQFARDKLRRQSLSWPAIDVNALAYCIQHKRKTTSGGLDGVSLHDLQALPVAALQNFIYMFEQAEDEGLWPAQVIAGRVSCLAKTAEPQHALDFRPITIFSILYRCWGTFHARHAIRAIDQLLTCFLTSVRRMSGLSQLMVGALKGLKSDAAGANATVHLGLIEDPTNDPQGGPLRLPPNMSGTAILPSLHEGSATNFLQEWCFRHNALADKQAVRANFHRPQHFWELFDRHVCACINITEINRIIQRVLLTISREVVRQESPMQDDQMPQDATLPPPQVWRPIPTFHPPDKAIRWYGDPLVRTIASWFWQVVHGSREDLIWVSHFQLYVDFMLTTGEPGPVHQSKWRNGKDIQGIRLLGFSFRQRARWFTKCWKEILRHAGIQVEFAYGKPFSQVVQMYTGCAALPWPLERLSIADEWMLSKCHTTFRRQVQRVQVGVAPRRLASWIVNGLPADQLDKPHKWVPAEQCAFVNPPVVPYYWDPSCNSNRVSLGCWADGVHNECRFCGEEPYTGIHCPSDAIVPSHKKCEFDNPPINTYYWEPECTNGTLGCLADGKNWGCRWCGFGDYSSVTCPSSTCTFDNEPVTPYYWDSLCEMGMLGCNADGIHVQCRFCDHKPFNSVHCPPSARPNYQDGECWFPQGTAQSYKWDKKCMWGILGRLAVPRRCVGIVFLKMGTTGFGNMWIF</sequence>
<evidence type="ECO:0000313" key="5">
    <source>
        <dbReference type="Proteomes" id="UP001152797"/>
    </source>
</evidence>
<accession>A0A9P1BS73</accession>
<evidence type="ECO:0000313" key="4">
    <source>
        <dbReference type="EMBL" id="CAL1131732.1"/>
    </source>
</evidence>
<organism evidence="3">
    <name type="scientific">Cladocopium goreaui</name>
    <dbReference type="NCBI Taxonomy" id="2562237"/>
    <lineage>
        <taxon>Eukaryota</taxon>
        <taxon>Sar</taxon>
        <taxon>Alveolata</taxon>
        <taxon>Dinophyceae</taxon>
        <taxon>Suessiales</taxon>
        <taxon>Symbiodiniaceae</taxon>
        <taxon>Cladocopium</taxon>
    </lineage>
</organism>
<dbReference type="InterPro" id="IPR029063">
    <property type="entry name" value="SAM-dependent_MTases_sf"/>
</dbReference>
<evidence type="ECO:0000313" key="3">
    <source>
        <dbReference type="EMBL" id="CAI3978357.1"/>
    </source>
</evidence>
<dbReference type="GO" id="GO:0008168">
    <property type="term" value="F:methyltransferase activity"/>
    <property type="evidence" value="ECO:0007669"/>
    <property type="project" value="UniProtKB-KW"/>
</dbReference>